<feature type="transmembrane region" description="Helical" evidence="2">
    <location>
        <begin position="148"/>
        <end position="169"/>
    </location>
</feature>
<feature type="domain" description="GGDEF" evidence="3">
    <location>
        <begin position="250"/>
        <end position="382"/>
    </location>
</feature>
<gene>
    <name evidence="4" type="ORF">ABID21_000889</name>
</gene>
<dbReference type="EC" id="2.7.7.65" evidence="1"/>
<dbReference type="RefSeq" id="WP_247242938.1">
    <property type="nucleotide sequence ID" value="NZ_JALJRA010000003.1"/>
</dbReference>
<organism evidence="4 5">
    <name type="scientific">Pseudorhizobium tarimense</name>
    <dbReference type="NCBI Taxonomy" id="1079109"/>
    <lineage>
        <taxon>Bacteria</taxon>
        <taxon>Pseudomonadati</taxon>
        <taxon>Pseudomonadota</taxon>
        <taxon>Alphaproteobacteria</taxon>
        <taxon>Hyphomicrobiales</taxon>
        <taxon>Rhizobiaceae</taxon>
        <taxon>Rhizobium/Agrobacterium group</taxon>
        <taxon>Pseudorhizobium</taxon>
    </lineage>
</organism>
<dbReference type="PANTHER" id="PTHR45138">
    <property type="entry name" value="REGULATORY COMPONENTS OF SENSORY TRANSDUCTION SYSTEM"/>
    <property type="match status" value="1"/>
</dbReference>
<dbReference type="Pfam" id="PF00990">
    <property type="entry name" value="GGDEF"/>
    <property type="match status" value="1"/>
</dbReference>
<dbReference type="Proteomes" id="UP001549031">
    <property type="component" value="Unassembled WGS sequence"/>
</dbReference>
<accession>A0ABV2H2L5</accession>
<evidence type="ECO:0000256" key="1">
    <source>
        <dbReference type="ARBA" id="ARBA00012528"/>
    </source>
</evidence>
<protein>
    <recommendedName>
        <fullName evidence="1">diguanylate cyclase</fullName>
        <ecNumber evidence="1">2.7.7.65</ecNumber>
    </recommendedName>
</protein>
<feature type="transmembrane region" description="Helical" evidence="2">
    <location>
        <begin position="6"/>
        <end position="25"/>
    </location>
</feature>
<evidence type="ECO:0000256" key="2">
    <source>
        <dbReference type="SAM" id="Phobius"/>
    </source>
</evidence>
<keyword evidence="2" id="KW-0472">Membrane</keyword>
<proteinExistence type="predicted"/>
<dbReference type="CDD" id="cd01949">
    <property type="entry name" value="GGDEF"/>
    <property type="match status" value="1"/>
</dbReference>
<keyword evidence="2" id="KW-0812">Transmembrane</keyword>
<dbReference type="PANTHER" id="PTHR45138:SF24">
    <property type="entry name" value="DIGUANYLATE CYCLASE DGCC-RELATED"/>
    <property type="match status" value="1"/>
</dbReference>
<keyword evidence="2" id="KW-1133">Transmembrane helix</keyword>
<dbReference type="EMBL" id="JBEPLJ010000003">
    <property type="protein sequence ID" value="MET3584788.1"/>
    <property type="molecule type" value="Genomic_DNA"/>
</dbReference>
<dbReference type="InterPro" id="IPR029787">
    <property type="entry name" value="Nucleotide_cyclase"/>
</dbReference>
<sequence>MNGTNFFLGMNFLIALSFCVVFLVVSTRSRSKSAVRWIAAGFAVASFSTLCELAVAHTDWVRFSAIAAFVSVLGGLQLLRIGIARLYEDRISLPDQVMFFLFWVIVDLLIYDLPRGTLLHSFAYQTPFAILGFNGARSVMRSKRRLPVDYALCLLLTFTGLHFLGKAWLAAAVGAGTTAKDYIHTNYAVISQSATGIMVVTVGLMLLAVLVLEIMADERSKSETDLLSALLNRRGFEQQLVRCIGRHHQGSHTLIMCDLDHFKSINDTYGHYCGDRVIEAFGQLLTEQAPKGAVVGRLGGEEFGLFLPRMSLEAAIPLANAIRTMMATLAVPGLPREFRANASFGVAPWNDRSTLQQNMQQADAALYEAKKAGRNCVRWVVREPIEASVAAQ</sequence>
<dbReference type="SUPFAM" id="SSF55073">
    <property type="entry name" value="Nucleotide cyclase"/>
    <property type="match status" value="1"/>
</dbReference>
<dbReference type="InterPro" id="IPR000160">
    <property type="entry name" value="GGDEF_dom"/>
</dbReference>
<keyword evidence="5" id="KW-1185">Reference proteome</keyword>
<evidence type="ECO:0000259" key="3">
    <source>
        <dbReference type="PROSITE" id="PS50887"/>
    </source>
</evidence>
<dbReference type="SMART" id="SM00267">
    <property type="entry name" value="GGDEF"/>
    <property type="match status" value="1"/>
</dbReference>
<dbReference type="InterPro" id="IPR043128">
    <property type="entry name" value="Rev_trsase/Diguanyl_cyclase"/>
</dbReference>
<dbReference type="Gene3D" id="3.30.70.270">
    <property type="match status" value="1"/>
</dbReference>
<evidence type="ECO:0000313" key="4">
    <source>
        <dbReference type="EMBL" id="MET3584788.1"/>
    </source>
</evidence>
<feature type="transmembrane region" description="Helical" evidence="2">
    <location>
        <begin position="117"/>
        <end position="136"/>
    </location>
</feature>
<dbReference type="NCBIfam" id="TIGR00254">
    <property type="entry name" value="GGDEF"/>
    <property type="match status" value="1"/>
</dbReference>
<feature type="transmembrane region" description="Helical" evidence="2">
    <location>
        <begin position="61"/>
        <end position="79"/>
    </location>
</feature>
<feature type="transmembrane region" description="Helical" evidence="2">
    <location>
        <begin position="91"/>
        <end position="111"/>
    </location>
</feature>
<comment type="caution">
    <text evidence="4">The sequence shown here is derived from an EMBL/GenBank/DDBJ whole genome shotgun (WGS) entry which is preliminary data.</text>
</comment>
<feature type="transmembrane region" description="Helical" evidence="2">
    <location>
        <begin position="37"/>
        <end position="55"/>
    </location>
</feature>
<name>A0ABV2H2L5_9HYPH</name>
<reference evidence="4 5" key="1">
    <citation type="submission" date="2024-06" db="EMBL/GenBank/DDBJ databases">
        <title>Genomic Encyclopedia of Type Strains, Phase IV (KMG-IV): sequencing the most valuable type-strain genomes for metagenomic binning, comparative biology and taxonomic classification.</title>
        <authorList>
            <person name="Goeker M."/>
        </authorList>
    </citation>
    <scope>NUCLEOTIDE SEQUENCE [LARGE SCALE GENOMIC DNA]</scope>
    <source>
        <strain evidence="4 5">DSM 105042</strain>
    </source>
</reference>
<dbReference type="PROSITE" id="PS50887">
    <property type="entry name" value="GGDEF"/>
    <property type="match status" value="1"/>
</dbReference>
<dbReference type="InterPro" id="IPR050469">
    <property type="entry name" value="Diguanylate_Cyclase"/>
</dbReference>
<feature type="transmembrane region" description="Helical" evidence="2">
    <location>
        <begin position="189"/>
        <end position="212"/>
    </location>
</feature>
<evidence type="ECO:0000313" key="5">
    <source>
        <dbReference type="Proteomes" id="UP001549031"/>
    </source>
</evidence>